<reference evidence="7 8" key="1">
    <citation type="journal article" date="2024" name="Science">
        <title>Giant polyketide synthase enzymes in the biosynthesis of giant marine polyether toxins.</title>
        <authorList>
            <person name="Fallon T.R."/>
            <person name="Shende V.V."/>
            <person name="Wierzbicki I.H."/>
            <person name="Pendleton A.L."/>
            <person name="Watervoot N.F."/>
            <person name="Auber R.P."/>
            <person name="Gonzalez D.J."/>
            <person name="Wisecaver J.H."/>
            <person name="Moore B.S."/>
        </authorList>
    </citation>
    <scope>NUCLEOTIDE SEQUENCE [LARGE SCALE GENOMIC DNA]</scope>
    <source>
        <strain evidence="7 8">12B1</strain>
    </source>
</reference>
<comment type="cofactor">
    <cofactor evidence="1">
        <name>FMN</name>
        <dbReference type="ChEBI" id="CHEBI:58210"/>
    </cofactor>
</comment>
<evidence type="ECO:0000256" key="5">
    <source>
        <dbReference type="ARBA" id="ARBA00024042"/>
    </source>
</evidence>
<dbReference type="Pfam" id="PF01070">
    <property type="entry name" value="FMN_dh"/>
    <property type="match status" value="1"/>
</dbReference>
<dbReference type="PROSITE" id="PS51349">
    <property type="entry name" value="FMN_HYDROXY_ACID_DH_2"/>
    <property type="match status" value="1"/>
</dbReference>
<sequence>MLRTGEESEPDLRRARCISNLRGLPVVAALVSSQREMLMRKAPPAQFMRVATVARPFSSAVKEGAAATPSESASAKRSQEMKQAASKISKGKTSWQVFCGGFVDAIRPITSRLAPIVMPILDRPSQNRVKNAVNIYDLQVAAEKRAHAMVYGYLAGGADAERSLRRSEAAYNDLELRHAVLHGVGHGEVDLRTNILGIDAAQPFFITSCAGQRMFHADGEIATAKAAKKHGLAMALSQLTTSTFEEVRDAHPEGAKCLQLYVWRDRVLLKEVLDRAKACGFTSLALTADFSWVGNRERETRTGFTVPPSYSVRQCIDALKSPAWTFDYMSRVPYGYKAVPDANFPAESLVDFIASQMKPEFDWKDAEWLCSEWGDVGPVALKGVASGKDAVRALNTGFKAIWVSNHGGRQLEDSVATIDVLPEVRAAVGPDVEVILDGGVRRGIDIVKALARGADSVACGRAYLFGLAAGGEAGVDKAISLLKRDVSLAMGLLGCRTVKDLQEKAQDILLVNSASARRVGGIFDPSKAGQVLQPCLAK</sequence>
<keyword evidence="4" id="KW-0560">Oxidoreductase</keyword>
<evidence type="ECO:0000313" key="7">
    <source>
        <dbReference type="EMBL" id="KAL1499766.1"/>
    </source>
</evidence>
<keyword evidence="3" id="KW-0288">FMN</keyword>
<dbReference type="EMBL" id="JBGBPQ010000024">
    <property type="protein sequence ID" value="KAL1499766.1"/>
    <property type="molecule type" value="Genomic_DNA"/>
</dbReference>
<dbReference type="InterPro" id="IPR012133">
    <property type="entry name" value="Alpha-hydoxy_acid_DH_FMN"/>
</dbReference>
<keyword evidence="2" id="KW-0285">Flavoprotein</keyword>
<dbReference type="PROSITE" id="PS00557">
    <property type="entry name" value="FMN_HYDROXY_ACID_DH_1"/>
    <property type="match status" value="1"/>
</dbReference>
<dbReference type="SUPFAM" id="SSF51395">
    <property type="entry name" value="FMN-linked oxidoreductases"/>
    <property type="match status" value="1"/>
</dbReference>
<evidence type="ECO:0000256" key="3">
    <source>
        <dbReference type="ARBA" id="ARBA00022643"/>
    </source>
</evidence>
<dbReference type="GO" id="GO:0010181">
    <property type="term" value="F:FMN binding"/>
    <property type="evidence" value="ECO:0007669"/>
    <property type="project" value="InterPro"/>
</dbReference>
<dbReference type="PANTHER" id="PTHR10578">
    <property type="entry name" value="S -2-HYDROXY-ACID OXIDASE-RELATED"/>
    <property type="match status" value="1"/>
</dbReference>
<comment type="caution">
    <text evidence="7">The sequence shown here is derived from an EMBL/GenBank/DDBJ whole genome shotgun (WGS) entry which is preliminary data.</text>
</comment>
<accession>A0AB34ILC0</accession>
<dbReference type="InterPro" id="IPR008259">
    <property type="entry name" value="FMN_hydac_DH_AS"/>
</dbReference>
<evidence type="ECO:0000313" key="8">
    <source>
        <dbReference type="Proteomes" id="UP001515480"/>
    </source>
</evidence>
<proteinExistence type="inferred from homology"/>
<dbReference type="PANTHER" id="PTHR10578:SF149">
    <property type="entry name" value="2-HYDROXYACID OXIDASE 2"/>
    <property type="match status" value="1"/>
</dbReference>
<dbReference type="InterPro" id="IPR013785">
    <property type="entry name" value="Aldolase_TIM"/>
</dbReference>
<dbReference type="FunFam" id="3.20.20.70:FF:000029">
    <property type="entry name" value="L-lactate dehydrogenase"/>
    <property type="match status" value="1"/>
</dbReference>
<dbReference type="InterPro" id="IPR000262">
    <property type="entry name" value="FMN-dep_DH"/>
</dbReference>
<comment type="similarity">
    <text evidence="5">Belongs to the FMN-dependent alpha-hydroxy acid dehydrogenase family.</text>
</comment>
<evidence type="ECO:0000256" key="2">
    <source>
        <dbReference type="ARBA" id="ARBA00022630"/>
    </source>
</evidence>
<protein>
    <recommendedName>
        <fullName evidence="6">FMN hydroxy acid dehydrogenase domain-containing protein</fullName>
    </recommendedName>
</protein>
<evidence type="ECO:0000256" key="4">
    <source>
        <dbReference type="ARBA" id="ARBA00023002"/>
    </source>
</evidence>
<evidence type="ECO:0000259" key="6">
    <source>
        <dbReference type="PROSITE" id="PS51349"/>
    </source>
</evidence>
<dbReference type="Proteomes" id="UP001515480">
    <property type="component" value="Unassembled WGS sequence"/>
</dbReference>
<keyword evidence="8" id="KW-1185">Reference proteome</keyword>
<dbReference type="Gene3D" id="3.20.20.70">
    <property type="entry name" value="Aldolase class I"/>
    <property type="match status" value="1"/>
</dbReference>
<dbReference type="AlphaFoldDB" id="A0AB34ILC0"/>
<organism evidence="7 8">
    <name type="scientific">Prymnesium parvum</name>
    <name type="common">Toxic golden alga</name>
    <dbReference type="NCBI Taxonomy" id="97485"/>
    <lineage>
        <taxon>Eukaryota</taxon>
        <taxon>Haptista</taxon>
        <taxon>Haptophyta</taxon>
        <taxon>Prymnesiophyceae</taxon>
        <taxon>Prymnesiales</taxon>
        <taxon>Prymnesiaceae</taxon>
        <taxon>Prymnesium</taxon>
    </lineage>
</organism>
<dbReference type="CDD" id="cd02809">
    <property type="entry name" value="alpha_hydroxyacid_oxid_FMN"/>
    <property type="match status" value="1"/>
</dbReference>
<name>A0AB34ILC0_PRYPA</name>
<feature type="domain" description="FMN hydroxy acid dehydrogenase" evidence="6">
    <location>
        <begin position="127"/>
        <end position="511"/>
    </location>
</feature>
<evidence type="ECO:0000256" key="1">
    <source>
        <dbReference type="ARBA" id="ARBA00001917"/>
    </source>
</evidence>
<dbReference type="GO" id="GO:0016614">
    <property type="term" value="F:oxidoreductase activity, acting on CH-OH group of donors"/>
    <property type="evidence" value="ECO:0007669"/>
    <property type="project" value="UniProtKB-ARBA"/>
</dbReference>
<dbReference type="InterPro" id="IPR037396">
    <property type="entry name" value="FMN_HAD"/>
</dbReference>
<gene>
    <name evidence="7" type="ORF">AB1Y20_012453</name>
</gene>